<evidence type="ECO:0000256" key="1">
    <source>
        <dbReference type="ARBA" id="ARBA00004651"/>
    </source>
</evidence>
<evidence type="ECO:0000256" key="2">
    <source>
        <dbReference type="ARBA" id="ARBA00007935"/>
    </source>
</evidence>
<evidence type="ECO:0000313" key="9">
    <source>
        <dbReference type="EMBL" id="KUG18456.1"/>
    </source>
</evidence>
<dbReference type="GO" id="GO:0005886">
    <property type="term" value="C:plasma membrane"/>
    <property type="evidence" value="ECO:0007669"/>
    <property type="project" value="UniProtKB-SubCell"/>
</dbReference>
<keyword evidence="3" id="KW-0813">Transport</keyword>
<comment type="similarity">
    <text evidence="2">Belongs to the binding-protein-dependent transport system permease family. FecCD subfamily.</text>
</comment>
<dbReference type="Pfam" id="PF01032">
    <property type="entry name" value="FecCD"/>
    <property type="match status" value="1"/>
</dbReference>
<dbReference type="PANTHER" id="PTHR30472:SF25">
    <property type="entry name" value="ABC TRANSPORTER PERMEASE PROTEIN MJ0876-RELATED"/>
    <property type="match status" value="1"/>
</dbReference>
<comment type="caution">
    <text evidence="9">The sequence shown here is derived from an EMBL/GenBank/DDBJ whole genome shotgun (WGS) entry which is preliminary data.</text>
</comment>
<reference evidence="9" key="1">
    <citation type="journal article" date="2015" name="Proc. Natl. Acad. Sci. U.S.A.">
        <title>Networks of energetic and metabolic interactions define dynamics in microbial communities.</title>
        <authorList>
            <person name="Embree M."/>
            <person name="Liu J.K."/>
            <person name="Al-Bassam M.M."/>
            <person name="Zengler K."/>
        </authorList>
    </citation>
    <scope>NUCLEOTIDE SEQUENCE</scope>
</reference>
<feature type="transmembrane region" description="Helical" evidence="8">
    <location>
        <begin position="27"/>
        <end position="47"/>
    </location>
</feature>
<proteinExistence type="inferred from homology"/>
<dbReference type="CDD" id="cd06550">
    <property type="entry name" value="TM_ABC_iron-siderophores_like"/>
    <property type="match status" value="1"/>
</dbReference>
<feature type="transmembrane region" description="Helical" evidence="8">
    <location>
        <begin position="306"/>
        <end position="325"/>
    </location>
</feature>
<dbReference type="Gene3D" id="1.10.3470.10">
    <property type="entry name" value="ABC transporter involved in vitamin B12 uptake, BtuC"/>
    <property type="match status" value="1"/>
</dbReference>
<dbReference type="AlphaFoldDB" id="A0A0W8FC58"/>
<dbReference type="GO" id="GO:0033214">
    <property type="term" value="P:siderophore-iron import into cell"/>
    <property type="evidence" value="ECO:0007669"/>
    <property type="project" value="TreeGrafter"/>
</dbReference>
<protein>
    <submittedName>
        <fullName evidence="9">Iron(Iii) dicitrate transport system permease protein fecd</fullName>
    </submittedName>
</protein>
<dbReference type="FunFam" id="1.10.3470.10:FF:000001">
    <property type="entry name" value="Vitamin B12 ABC transporter permease BtuC"/>
    <property type="match status" value="1"/>
</dbReference>
<gene>
    <name evidence="9" type="ORF">ASZ90_011839</name>
</gene>
<evidence type="ECO:0000256" key="7">
    <source>
        <dbReference type="ARBA" id="ARBA00023136"/>
    </source>
</evidence>
<evidence type="ECO:0000256" key="6">
    <source>
        <dbReference type="ARBA" id="ARBA00022989"/>
    </source>
</evidence>
<feature type="transmembrane region" description="Helical" evidence="8">
    <location>
        <begin position="146"/>
        <end position="164"/>
    </location>
</feature>
<organism evidence="9">
    <name type="scientific">hydrocarbon metagenome</name>
    <dbReference type="NCBI Taxonomy" id="938273"/>
    <lineage>
        <taxon>unclassified sequences</taxon>
        <taxon>metagenomes</taxon>
        <taxon>ecological metagenomes</taxon>
    </lineage>
</organism>
<feature type="transmembrane region" description="Helical" evidence="8">
    <location>
        <begin position="217"/>
        <end position="236"/>
    </location>
</feature>
<dbReference type="SUPFAM" id="SSF81345">
    <property type="entry name" value="ABC transporter involved in vitamin B12 uptake, BtuC"/>
    <property type="match status" value="1"/>
</dbReference>
<feature type="transmembrane region" description="Helical" evidence="8">
    <location>
        <begin position="176"/>
        <end position="197"/>
    </location>
</feature>
<feature type="transmembrane region" description="Helical" evidence="8">
    <location>
        <begin position="332"/>
        <end position="353"/>
    </location>
</feature>
<accession>A0A0W8FC58</accession>
<dbReference type="EMBL" id="LNQE01001380">
    <property type="protein sequence ID" value="KUG18456.1"/>
    <property type="molecule type" value="Genomic_DNA"/>
</dbReference>
<keyword evidence="4" id="KW-1003">Cell membrane</keyword>
<keyword evidence="6 8" id="KW-1133">Transmembrane helix</keyword>
<comment type="subcellular location">
    <subcellularLocation>
        <location evidence="1">Cell membrane</location>
        <topology evidence="1">Multi-pass membrane protein</topology>
    </subcellularLocation>
</comment>
<keyword evidence="5 8" id="KW-0812">Transmembrane</keyword>
<evidence type="ECO:0000256" key="3">
    <source>
        <dbReference type="ARBA" id="ARBA00022448"/>
    </source>
</evidence>
<feature type="transmembrane region" description="Helical" evidence="8">
    <location>
        <begin position="117"/>
        <end position="140"/>
    </location>
</feature>
<keyword evidence="7 8" id="KW-0472">Membrane</keyword>
<sequence>MERSHAAIALPEMDLKEEYARFLKRKFLVLVAALLGIVALAGVAVTLGSAHITPFQVYSCILARFFPDYFQTTDFLDTIVWKLRLHRVILAIFAGMGLAIAGAAMQGILKNPLASPFTLGIASAASFGASLAIILGAGFIGGEYLIVGNAFIFTIMASLAVYGLAKYRGISPETMVLAGIAIMYLFSAMTSFLQYVGHAEQVHEVVFWMMGSLGRSSWDKVGIIALVTVLCSLILMRLSWDINTLGAGDETAKSLGVNVELVRVSGMMLAALITASVICFTGTIGFIGLVAPHITRMVVSGDHRFLLPASGLFGALLLLGADTVARTIMAPVILPVGIMTAFMGVPFFLYLFMKRRKAFW</sequence>
<dbReference type="InterPro" id="IPR037294">
    <property type="entry name" value="ABC_BtuC-like"/>
</dbReference>
<feature type="transmembrane region" description="Helical" evidence="8">
    <location>
        <begin position="269"/>
        <end position="294"/>
    </location>
</feature>
<dbReference type="GO" id="GO:0022857">
    <property type="term" value="F:transmembrane transporter activity"/>
    <property type="evidence" value="ECO:0007669"/>
    <property type="project" value="InterPro"/>
</dbReference>
<evidence type="ECO:0000256" key="4">
    <source>
        <dbReference type="ARBA" id="ARBA00022475"/>
    </source>
</evidence>
<dbReference type="InterPro" id="IPR000522">
    <property type="entry name" value="ABC_transptr_permease_BtuC"/>
</dbReference>
<feature type="transmembrane region" description="Helical" evidence="8">
    <location>
        <begin position="85"/>
        <end position="105"/>
    </location>
</feature>
<dbReference type="PANTHER" id="PTHR30472">
    <property type="entry name" value="FERRIC ENTEROBACTIN TRANSPORT SYSTEM PERMEASE PROTEIN"/>
    <property type="match status" value="1"/>
</dbReference>
<evidence type="ECO:0000256" key="8">
    <source>
        <dbReference type="SAM" id="Phobius"/>
    </source>
</evidence>
<evidence type="ECO:0000256" key="5">
    <source>
        <dbReference type="ARBA" id="ARBA00022692"/>
    </source>
</evidence>
<name>A0A0W8FC58_9ZZZZ</name>